<evidence type="ECO:0000256" key="6">
    <source>
        <dbReference type="SAM" id="Phobius"/>
    </source>
</evidence>
<evidence type="ECO:0000256" key="2">
    <source>
        <dbReference type="ARBA" id="ARBA00022475"/>
    </source>
</evidence>
<dbReference type="PANTHER" id="PTHR30482:SF17">
    <property type="entry name" value="ABC TRANSPORTER ATP-BINDING PROTEIN"/>
    <property type="match status" value="1"/>
</dbReference>
<evidence type="ECO:0000256" key="5">
    <source>
        <dbReference type="ARBA" id="ARBA00023136"/>
    </source>
</evidence>
<organism evidence="7 8">
    <name type="scientific">Aquabacterium olei</name>
    <dbReference type="NCBI Taxonomy" id="1296669"/>
    <lineage>
        <taxon>Bacteria</taxon>
        <taxon>Pseudomonadati</taxon>
        <taxon>Pseudomonadota</taxon>
        <taxon>Betaproteobacteria</taxon>
        <taxon>Burkholderiales</taxon>
        <taxon>Aquabacterium</taxon>
    </lineage>
</organism>
<dbReference type="RefSeq" id="WP_109035464.1">
    <property type="nucleotide sequence ID" value="NZ_CP029210.1"/>
</dbReference>
<sequence length="431" mass="46333">MTTKTTYDFKPVNLGRWVVWTLFALVLLVAPKVFTSSLSMTMLTQMGTAIIICLSYNMLLGQGGMLSFGHAVYSGLGAFASIHVLNKVAAGSWDVPVSLIPLVGGATGLLIAAVLGAVTTKKSGTIFAMITLGVGELVWSMSLMLPEFFGGEGGVSANRVVGEPVMGITFGPQIQVYYLIAVYCFICTALMFAFTQTPLGRMLNAVRDNPERVQFIGYDTQRVRYFAFMIAGFFAGIGGGLYAINFEIVTAEVVGAHASGAYLLFTFLGGALFFFGPIIGGVLMVLASVLMSELTKAWLLYLGLIFLFMVMYAPGGIASLILMNVRVAAHGLLRKLWTSYLALAGTALVAMTGVAVMVEMIYHLKLNEALGPVMRFAGADIDTHGTDAWVGAAMLVITGAGLFELTRRQFARQWGQIQEEIELAQRRAEGH</sequence>
<feature type="transmembrane region" description="Helical" evidence="6">
    <location>
        <begin position="125"/>
        <end position="145"/>
    </location>
</feature>
<feature type="transmembrane region" description="Helical" evidence="6">
    <location>
        <begin position="97"/>
        <end position="118"/>
    </location>
</feature>
<evidence type="ECO:0000256" key="4">
    <source>
        <dbReference type="ARBA" id="ARBA00022989"/>
    </source>
</evidence>
<dbReference type="InterPro" id="IPR001851">
    <property type="entry name" value="ABC_transp_permease"/>
</dbReference>
<feature type="transmembrane region" description="Helical" evidence="6">
    <location>
        <begin position="298"/>
        <end position="325"/>
    </location>
</feature>
<accession>A0A2U8FPI7</accession>
<protein>
    <submittedName>
        <fullName evidence="7">Branched-chain amino acid ABC transporter permease</fullName>
    </submittedName>
</protein>
<feature type="transmembrane region" description="Helical" evidence="6">
    <location>
        <begin position="12"/>
        <end position="30"/>
    </location>
</feature>
<dbReference type="OrthoDB" id="9034298at2"/>
<feature type="transmembrane region" description="Helical" evidence="6">
    <location>
        <begin position="66"/>
        <end position="85"/>
    </location>
</feature>
<dbReference type="KEGG" id="aon:DEH84_05415"/>
<keyword evidence="8" id="KW-1185">Reference proteome</keyword>
<dbReference type="GO" id="GO:0005886">
    <property type="term" value="C:plasma membrane"/>
    <property type="evidence" value="ECO:0007669"/>
    <property type="project" value="UniProtKB-SubCell"/>
</dbReference>
<proteinExistence type="predicted"/>
<gene>
    <name evidence="7" type="ORF">DEH84_05415</name>
</gene>
<dbReference type="CDD" id="cd06581">
    <property type="entry name" value="TM_PBP1_LivM_like"/>
    <property type="match status" value="1"/>
</dbReference>
<dbReference type="AlphaFoldDB" id="A0A2U8FPI7"/>
<evidence type="ECO:0000256" key="1">
    <source>
        <dbReference type="ARBA" id="ARBA00004651"/>
    </source>
</evidence>
<dbReference type="GO" id="GO:0015658">
    <property type="term" value="F:branched-chain amino acid transmembrane transporter activity"/>
    <property type="evidence" value="ECO:0007669"/>
    <property type="project" value="InterPro"/>
</dbReference>
<feature type="transmembrane region" description="Helical" evidence="6">
    <location>
        <begin position="264"/>
        <end position="286"/>
    </location>
</feature>
<name>A0A2U8FPI7_9BURK</name>
<feature type="transmembrane region" description="Helical" evidence="6">
    <location>
        <begin position="337"/>
        <end position="358"/>
    </location>
</feature>
<dbReference type="PANTHER" id="PTHR30482">
    <property type="entry name" value="HIGH-AFFINITY BRANCHED-CHAIN AMINO ACID TRANSPORT SYSTEM PERMEASE"/>
    <property type="match status" value="1"/>
</dbReference>
<dbReference type="EMBL" id="CP029210">
    <property type="protein sequence ID" value="AWI52923.1"/>
    <property type="molecule type" value="Genomic_DNA"/>
</dbReference>
<keyword evidence="4 6" id="KW-1133">Transmembrane helix</keyword>
<reference evidence="7 8" key="1">
    <citation type="submission" date="2018-05" db="EMBL/GenBank/DDBJ databases">
        <title>complete genome sequence of Aquabacterium olei NBRC 110486.</title>
        <authorList>
            <person name="Tang B."/>
            <person name="Chang J."/>
            <person name="Zhang L."/>
            <person name="Yang H."/>
        </authorList>
    </citation>
    <scope>NUCLEOTIDE SEQUENCE [LARGE SCALE GENOMIC DNA]</scope>
    <source>
        <strain evidence="7 8">NBRC 110486</strain>
    </source>
</reference>
<feature type="transmembrane region" description="Helical" evidence="6">
    <location>
        <begin position="225"/>
        <end position="244"/>
    </location>
</feature>
<evidence type="ECO:0000256" key="3">
    <source>
        <dbReference type="ARBA" id="ARBA00022692"/>
    </source>
</evidence>
<feature type="transmembrane region" description="Helical" evidence="6">
    <location>
        <begin position="42"/>
        <end position="59"/>
    </location>
</feature>
<comment type="subcellular location">
    <subcellularLocation>
        <location evidence="1">Cell membrane</location>
        <topology evidence="1">Multi-pass membrane protein</topology>
    </subcellularLocation>
</comment>
<dbReference type="InterPro" id="IPR043428">
    <property type="entry name" value="LivM-like"/>
</dbReference>
<dbReference type="Pfam" id="PF02653">
    <property type="entry name" value="BPD_transp_2"/>
    <property type="match status" value="1"/>
</dbReference>
<keyword evidence="2" id="KW-1003">Cell membrane</keyword>
<feature type="transmembrane region" description="Helical" evidence="6">
    <location>
        <begin position="176"/>
        <end position="194"/>
    </location>
</feature>
<dbReference type="Proteomes" id="UP000244892">
    <property type="component" value="Chromosome"/>
</dbReference>
<evidence type="ECO:0000313" key="8">
    <source>
        <dbReference type="Proteomes" id="UP000244892"/>
    </source>
</evidence>
<keyword evidence="3 6" id="KW-0812">Transmembrane</keyword>
<evidence type="ECO:0000313" key="7">
    <source>
        <dbReference type="EMBL" id="AWI52923.1"/>
    </source>
</evidence>
<keyword evidence="5 6" id="KW-0472">Membrane</keyword>